<feature type="domain" description="Peptidase M4" evidence="11">
    <location>
        <begin position="204"/>
        <end position="364"/>
    </location>
</feature>
<dbReference type="InterPro" id="IPR001570">
    <property type="entry name" value="Peptidase_M4_C_domain"/>
</dbReference>
<reference evidence="14 15" key="1">
    <citation type="submission" date="2020-08" db="EMBL/GenBank/DDBJ databases">
        <title>Genomic Encyclopedia of Type Strains, Phase IV (KMG-IV): sequencing the most valuable type-strain genomes for metagenomic binning, comparative biology and taxonomic classification.</title>
        <authorList>
            <person name="Goeker M."/>
        </authorList>
    </citation>
    <scope>NUCLEOTIDE SEQUENCE [LARGE SCALE GENOMIC DNA]</scope>
    <source>
        <strain evidence="14 15">YIM 65646</strain>
    </source>
</reference>
<dbReference type="Pfam" id="PF02868">
    <property type="entry name" value="Peptidase_M4_C"/>
    <property type="match status" value="1"/>
</dbReference>
<evidence type="ECO:0000256" key="4">
    <source>
        <dbReference type="ARBA" id="ARBA00022729"/>
    </source>
</evidence>
<feature type="compositionally biased region" description="Basic and acidic residues" evidence="9">
    <location>
        <begin position="577"/>
        <end position="591"/>
    </location>
</feature>
<dbReference type="SUPFAM" id="SSF69304">
    <property type="entry name" value="Tricorn protease N-terminal domain"/>
    <property type="match status" value="1"/>
</dbReference>
<evidence type="ECO:0000259" key="13">
    <source>
        <dbReference type="Pfam" id="PF07504"/>
    </source>
</evidence>
<accession>A0A841FZJ9</accession>
<dbReference type="InterPro" id="IPR027268">
    <property type="entry name" value="Peptidase_M4/M1_CTD_sf"/>
</dbReference>
<evidence type="ECO:0000259" key="12">
    <source>
        <dbReference type="Pfam" id="PF02868"/>
    </source>
</evidence>
<dbReference type="InterPro" id="IPR011096">
    <property type="entry name" value="FTP_domain"/>
</dbReference>
<sequence>MVRPTLRRGALLAVAALAATALGAPPAHADPDLTPLDVQALDAALAHTGGTARAAATDFTPLSATSDGADTTVRLQQLHHGVPVFGAHALVHLTDGAADPGQDPVTGKTFALTVGTTARVPAETAGHKALASLTDPRTRSGATVTGAELTVLPLGSGVLTWRVSLSGLDHEKRTPMMRDVFVDALTGGVRMSYDTVQFAGPADGDGVAHDGRTLPLKVHTTDTGTFEMRDRSRPMWDGVNGEIVTYDAEGRNYWEYSGQFPPDTPVVAGPTASFGGRATDSGAVDAHWGAGQVYEYYKSRFGREGLDGEGGSMISVVGTTYFGRPFVNAFWDGTKMVYGWSTGEIRPLSADLDVVGHEMTHGVITNSADLVYIGQSGAMNEALADYFGNAVDVDVTGTDMADPGSGLLGEDLCRTTTPADCALRDLNDGRTTIDSFLGVNIRSDSGGVHLNSTIFSGALWDVRQKLDTALTDKVVYKALTEYMTPTDTFSDGRAAVEAAARKLGLSRADRKVIADAFAAHGIYPGWEKDLGVDSRVLFEAVTDRSVTFDADGGAYVVTSSDTHGEAYPTIWAGRTDGHGKAKAVSPDDGRYHSSPSTDGKTVVWTAEGYTPEGEPWAAVLARSLKGGPVRTVAEAFDGTSYASPTVDGETIAWTASEIPAFETNVYVKAGTAAPVAVTPAAGIQGSWLDLRGGRLGYVEIDSSGGWTYRPVVYELATGAKTYFENRPEFVYNKDVVLGSKGPSWVQDVDVDGNAAIMQAKYDGTGVRALIAEDDADAPFQPVLDGNDLFLTYSSRDASAAGNAGLAKLFQLPAVGGEPWRVSCNRGDQGQFAVDGLLRVVWLDGTTGITNVVTRALPAGRC</sequence>
<dbReference type="Proteomes" id="UP000548476">
    <property type="component" value="Unassembled WGS sequence"/>
</dbReference>
<dbReference type="SUPFAM" id="SSF55486">
    <property type="entry name" value="Metalloproteases ('zincins'), catalytic domain"/>
    <property type="match status" value="1"/>
</dbReference>
<evidence type="ECO:0000256" key="6">
    <source>
        <dbReference type="ARBA" id="ARBA00022833"/>
    </source>
</evidence>
<feature type="signal peptide" evidence="10">
    <location>
        <begin position="1"/>
        <end position="29"/>
    </location>
</feature>
<dbReference type="EC" id="3.4.24.28" evidence="14"/>
<keyword evidence="2" id="KW-0645">Protease</keyword>
<dbReference type="AlphaFoldDB" id="A0A841FZJ9"/>
<dbReference type="Pfam" id="PF07504">
    <property type="entry name" value="FTP"/>
    <property type="match status" value="1"/>
</dbReference>
<evidence type="ECO:0000313" key="15">
    <source>
        <dbReference type="Proteomes" id="UP000548476"/>
    </source>
</evidence>
<dbReference type="PRINTS" id="PR00730">
    <property type="entry name" value="THERMOLYSIN"/>
</dbReference>
<evidence type="ECO:0000256" key="10">
    <source>
        <dbReference type="SAM" id="SignalP"/>
    </source>
</evidence>
<comment type="caution">
    <text evidence="14">The sequence shown here is derived from an EMBL/GenBank/DDBJ whole genome shotgun (WGS) entry which is preliminary data.</text>
</comment>
<dbReference type="EMBL" id="JACHGT010000012">
    <property type="protein sequence ID" value="MBB6037360.1"/>
    <property type="molecule type" value="Genomic_DNA"/>
</dbReference>
<dbReference type="Gene3D" id="3.10.170.10">
    <property type="match status" value="1"/>
</dbReference>
<dbReference type="GO" id="GO:0006508">
    <property type="term" value="P:proteolysis"/>
    <property type="evidence" value="ECO:0007669"/>
    <property type="project" value="UniProtKB-KW"/>
</dbReference>
<dbReference type="GO" id="GO:0004222">
    <property type="term" value="F:metalloendopeptidase activity"/>
    <property type="evidence" value="ECO:0007669"/>
    <property type="project" value="InterPro"/>
</dbReference>
<evidence type="ECO:0000256" key="3">
    <source>
        <dbReference type="ARBA" id="ARBA00022723"/>
    </source>
</evidence>
<evidence type="ECO:0000256" key="1">
    <source>
        <dbReference type="ARBA" id="ARBA00009388"/>
    </source>
</evidence>
<dbReference type="PROSITE" id="PS51318">
    <property type="entry name" value="TAT"/>
    <property type="match status" value="1"/>
</dbReference>
<dbReference type="InterPro" id="IPR013856">
    <property type="entry name" value="Peptidase_M4_domain"/>
</dbReference>
<dbReference type="InterPro" id="IPR023612">
    <property type="entry name" value="Peptidase_M4"/>
</dbReference>
<feature type="domain" description="FTP" evidence="13">
    <location>
        <begin position="58"/>
        <end position="96"/>
    </location>
</feature>
<gene>
    <name evidence="14" type="ORF">HNR73_005236</name>
</gene>
<dbReference type="Gene3D" id="1.10.390.10">
    <property type="entry name" value="Neutral Protease Domain 2"/>
    <property type="match status" value="1"/>
</dbReference>
<keyword evidence="3" id="KW-0479">Metal-binding</keyword>
<dbReference type="GO" id="GO:0046872">
    <property type="term" value="F:metal ion binding"/>
    <property type="evidence" value="ECO:0007669"/>
    <property type="project" value="UniProtKB-KW"/>
</dbReference>
<keyword evidence="4 10" id="KW-0732">Signal</keyword>
<proteinExistence type="inferred from homology"/>
<evidence type="ECO:0000256" key="8">
    <source>
        <dbReference type="PIRSR" id="PIRSR623612-1"/>
    </source>
</evidence>
<protein>
    <submittedName>
        <fullName evidence="14">Bacillolysin</fullName>
        <ecNumber evidence="14">3.4.24.28</ecNumber>
    </submittedName>
</protein>
<evidence type="ECO:0000256" key="7">
    <source>
        <dbReference type="ARBA" id="ARBA00023049"/>
    </source>
</evidence>
<dbReference type="PANTHER" id="PTHR33794:SF1">
    <property type="entry name" value="BACILLOLYSIN"/>
    <property type="match status" value="1"/>
</dbReference>
<evidence type="ECO:0000256" key="9">
    <source>
        <dbReference type="SAM" id="MobiDB-lite"/>
    </source>
</evidence>
<dbReference type="InterPro" id="IPR006311">
    <property type="entry name" value="TAT_signal"/>
</dbReference>
<feature type="active site" evidence="8">
    <location>
        <position position="358"/>
    </location>
</feature>
<dbReference type="RefSeq" id="WP_184790182.1">
    <property type="nucleotide sequence ID" value="NZ_BONT01000081.1"/>
</dbReference>
<name>A0A841FZJ9_9ACTN</name>
<keyword evidence="15" id="KW-1185">Reference proteome</keyword>
<dbReference type="InterPro" id="IPR050728">
    <property type="entry name" value="Zinc_Metalloprotease_M4"/>
</dbReference>
<comment type="similarity">
    <text evidence="1">Belongs to the peptidase M4 family.</text>
</comment>
<evidence type="ECO:0000256" key="2">
    <source>
        <dbReference type="ARBA" id="ARBA00022670"/>
    </source>
</evidence>
<feature type="active site" description="Proton donor" evidence="8">
    <location>
        <position position="449"/>
    </location>
</feature>
<evidence type="ECO:0000256" key="5">
    <source>
        <dbReference type="ARBA" id="ARBA00022801"/>
    </source>
</evidence>
<dbReference type="CDD" id="cd09597">
    <property type="entry name" value="M4_TLP"/>
    <property type="match status" value="1"/>
</dbReference>
<evidence type="ECO:0000313" key="14">
    <source>
        <dbReference type="EMBL" id="MBB6037360.1"/>
    </source>
</evidence>
<keyword evidence="7" id="KW-0482">Metalloprotease</keyword>
<dbReference type="Gene3D" id="3.10.450.490">
    <property type="match status" value="1"/>
</dbReference>
<feature type="chain" id="PRO_5032917186" evidence="10">
    <location>
        <begin position="30"/>
        <end position="861"/>
    </location>
</feature>
<feature type="domain" description="Peptidase M4 C-terminal" evidence="12">
    <location>
        <begin position="368"/>
        <end position="522"/>
    </location>
</feature>
<dbReference type="PANTHER" id="PTHR33794">
    <property type="entry name" value="BACILLOLYSIN"/>
    <property type="match status" value="1"/>
</dbReference>
<keyword evidence="5 14" id="KW-0378">Hydrolase</keyword>
<evidence type="ECO:0000259" key="11">
    <source>
        <dbReference type="Pfam" id="PF01447"/>
    </source>
</evidence>
<feature type="region of interest" description="Disordered" evidence="9">
    <location>
        <begin position="577"/>
        <end position="597"/>
    </location>
</feature>
<dbReference type="Pfam" id="PF01447">
    <property type="entry name" value="Peptidase_M4"/>
    <property type="match status" value="1"/>
</dbReference>
<organism evidence="14 15">
    <name type="scientific">Phytomonospora endophytica</name>
    <dbReference type="NCBI Taxonomy" id="714109"/>
    <lineage>
        <taxon>Bacteria</taxon>
        <taxon>Bacillati</taxon>
        <taxon>Actinomycetota</taxon>
        <taxon>Actinomycetes</taxon>
        <taxon>Micromonosporales</taxon>
        <taxon>Micromonosporaceae</taxon>
        <taxon>Phytomonospora</taxon>
    </lineage>
</organism>
<keyword evidence="6" id="KW-0862">Zinc</keyword>